<evidence type="ECO:0000313" key="3">
    <source>
        <dbReference type="Proteomes" id="UP000431401"/>
    </source>
</evidence>
<keyword evidence="3" id="KW-1185">Reference proteome</keyword>
<protein>
    <recommendedName>
        <fullName evidence="4">DUF1214 domain-containing protein</fullName>
    </recommendedName>
</protein>
<comment type="caution">
    <text evidence="2">The sequence shown here is derived from an EMBL/GenBank/DDBJ whole genome shotgun (WGS) entry which is preliminary data.</text>
</comment>
<dbReference type="AlphaFoldDB" id="A0A7K0DII7"/>
<reference evidence="2 3" key="1">
    <citation type="submission" date="2019-10" db="EMBL/GenBank/DDBJ databases">
        <title>Nocardia macrotermitis sp. nov. and Nocardia aurantia sp. nov., isolated from the gut of fungus growing-termite Macrotermes natalensis.</title>
        <authorList>
            <person name="Benndorf R."/>
            <person name="Schwitalla J."/>
            <person name="Martin K."/>
            <person name="De Beer W."/>
            <person name="Kaster A.-K."/>
            <person name="Vollmers J."/>
            <person name="Poulsen M."/>
            <person name="Beemelmanns C."/>
        </authorList>
    </citation>
    <scope>NUCLEOTIDE SEQUENCE [LARGE SCALE GENOMIC DNA]</scope>
    <source>
        <strain evidence="2 3">RB56</strain>
    </source>
</reference>
<proteinExistence type="predicted"/>
<evidence type="ECO:0008006" key="4">
    <source>
        <dbReference type="Google" id="ProtNLM"/>
    </source>
</evidence>
<dbReference type="EMBL" id="WEGI01000002">
    <property type="protein sequence ID" value="MQY25615.1"/>
    <property type="molecule type" value="Genomic_DNA"/>
</dbReference>
<feature type="region of interest" description="Disordered" evidence="1">
    <location>
        <begin position="1"/>
        <end position="62"/>
    </location>
</feature>
<name>A0A7K0DII7_9NOCA</name>
<evidence type="ECO:0000256" key="1">
    <source>
        <dbReference type="SAM" id="MobiDB-lite"/>
    </source>
</evidence>
<organism evidence="2 3">
    <name type="scientific">Nocardia aurantia</name>
    <dbReference type="NCBI Taxonomy" id="2585199"/>
    <lineage>
        <taxon>Bacteria</taxon>
        <taxon>Bacillati</taxon>
        <taxon>Actinomycetota</taxon>
        <taxon>Actinomycetes</taxon>
        <taxon>Mycobacteriales</taxon>
        <taxon>Nocardiaceae</taxon>
        <taxon>Nocardia</taxon>
    </lineage>
</organism>
<evidence type="ECO:0000313" key="2">
    <source>
        <dbReference type="EMBL" id="MQY25615.1"/>
    </source>
</evidence>
<sequence>MEQPVTSGAVPRDVAEAVPQDASGAVPQDASGAVSRDASGLVPRDPSGAVPREPSGAALAPPVPPLTEPFLAAVAEAERLVAAADFITDEHDLAEGYDYLAGSIAACVQLARVHGTTHPSFVASTGPTTKMALDNPDTLYYHANVEAGAEYLLTGTRGSTVDLSFQVLKGDYTSTNVPGGDDAFDDRRLEIDADGSYRVRFGPPKEDPGPNYFVLGEGSSMLAVREVYGDWNAERKGTIRIERVDTAGTAPAEPDLAVLRRRYRVAGRMLVQRIHTWFNFPKWFYLDLPVNTLTEPRLTPGGLATQYSSVGHFDLAEDQALVVTVPKSDVPYQGFQLGSRWYISLDYVNHQTSLNSAQAQVDPDGMIRLVISARNPGIANWVETTGRRRGIMQFRWQRTHRPIMPAEGPSIALVPIDEVPAHLPFHDTNRIDEDGWRARIAQRQRGFAERMLA</sequence>
<dbReference type="Proteomes" id="UP000431401">
    <property type="component" value="Unassembled WGS sequence"/>
</dbReference>
<accession>A0A7K0DII7</accession>
<gene>
    <name evidence="2" type="ORF">NRB56_11720</name>
</gene>